<gene>
    <name evidence="2" type="ORF">CPELLU_LOCUS18290</name>
</gene>
<sequence>VEGNNSDSLEHVNKNNPSWDEQVVQETKELKKITNIYKKEFKENRTYVTKKKSHW</sequence>
<dbReference type="AlphaFoldDB" id="A0A9N9K1F4"/>
<feature type="non-terminal residue" evidence="2">
    <location>
        <position position="1"/>
    </location>
</feature>
<name>A0A9N9K1F4_9GLOM</name>
<feature type="region of interest" description="Disordered" evidence="1">
    <location>
        <begin position="1"/>
        <end position="20"/>
    </location>
</feature>
<protein>
    <submittedName>
        <fullName evidence="2">3086_t:CDS:1</fullName>
    </submittedName>
</protein>
<dbReference type="EMBL" id="CAJVQA010035645">
    <property type="protein sequence ID" value="CAG8807435.1"/>
    <property type="molecule type" value="Genomic_DNA"/>
</dbReference>
<dbReference type="Proteomes" id="UP000789759">
    <property type="component" value="Unassembled WGS sequence"/>
</dbReference>
<evidence type="ECO:0000313" key="3">
    <source>
        <dbReference type="Proteomes" id="UP000789759"/>
    </source>
</evidence>
<comment type="caution">
    <text evidence="2">The sequence shown here is derived from an EMBL/GenBank/DDBJ whole genome shotgun (WGS) entry which is preliminary data.</text>
</comment>
<evidence type="ECO:0000256" key="1">
    <source>
        <dbReference type="SAM" id="MobiDB-lite"/>
    </source>
</evidence>
<keyword evidence="3" id="KW-1185">Reference proteome</keyword>
<reference evidence="2" key="1">
    <citation type="submission" date="2021-06" db="EMBL/GenBank/DDBJ databases">
        <authorList>
            <person name="Kallberg Y."/>
            <person name="Tangrot J."/>
            <person name="Rosling A."/>
        </authorList>
    </citation>
    <scope>NUCLEOTIDE SEQUENCE</scope>
    <source>
        <strain evidence="2">FL966</strain>
    </source>
</reference>
<organism evidence="2 3">
    <name type="scientific">Cetraspora pellucida</name>
    <dbReference type="NCBI Taxonomy" id="1433469"/>
    <lineage>
        <taxon>Eukaryota</taxon>
        <taxon>Fungi</taxon>
        <taxon>Fungi incertae sedis</taxon>
        <taxon>Mucoromycota</taxon>
        <taxon>Glomeromycotina</taxon>
        <taxon>Glomeromycetes</taxon>
        <taxon>Diversisporales</taxon>
        <taxon>Gigasporaceae</taxon>
        <taxon>Cetraspora</taxon>
    </lineage>
</organism>
<accession>A0A9N9K1F4</accession>
<proteinExistence type="predicted"/>
<evidence type="ECO:0000313" key="2">
    <source>
        <dbReference type="EMBL" id="CAG8807435.1"/>
    </source>
</evidence>